<dbReference type="EMBL" id="JALJOU010000010">
    <property type="protein sequence ID" value="KAK9841785.1"/>
    <property type="molecule type" value="Genomic_DNA"/>
</dbReference>
<comment type="similarity">
    <text evidence="1">Belongs to the MET18/MMS19 family.</text>
</comment>
<reference evidence="3 4" key="1">
    <citation type="journal article" date="2024" name="Nat. Commun.">
        <title>Phylogenomics reveals the evolutionary origins of lichenization in chlorophyte algae.</title>
        <authorList>
            <person name="Puginier C."/>
            <person name="Libourel C."/>
            <person name="Otte J."/>
            <person name="Skaloud P."/>
            <person name="Haon M."/>
            <person name="Grisel S."/>
            <person name="Petersen M."/>
            <person name="Berrin J.G."/>
            <person name="Delaux P.M."/>
            <person name="Dal Grande F."/>
            <person name="Keller J."/>
        </authorList>
    </citation>
    <scope>NUCLEOTIDE SEQUENCE [LARGE SCALE GENOMIC DNA]</scope>
    <source>
        <strain evidence="3 4">SAG 245.80</strain>
    </source>
</reference>
<dbReference type="GO" id="GO:0016226">
    <property type="term" value="P:iron-sulfur cluster assembly"/>
    <property type="evidence" value="ECO:0007669"/>
    <property type="project" value="UniProtKB-UniRule"/>
</dbReference>
<dbReference type="GO" id="GO:0051604">
    <property type="term" value="P:protein maturation"/>
    <property type="evidence" value="ECO:0007669"/>
    <property type="project" value="UniProtKB-UniRule"/>
</dbReference>
<dbReference type="Pfam" id="PF05608">
    <property type="entry name" value="RTE1"/>
    <property type="match status" value="2"/>
</dbReference>
<protein>
    <recommendedName>
        <fullName evidence="1">MMS19 nucleotide excision repair protein</fullName>
    </recommendedName>
</protein>
<dbReference type="GO" id="GO:0005634">
    <property type="term" value="C:nucleus"/>
    <property type="evidence" value="ECO:0007669"/>
    <property type="project" value="UniProtKB-SubCell"/>
</dbReference>
<organism evidence="3 4">
    <name type="scientific">Elliptochloris bilobata</name>
    <dbReference type="NCBI Taxonomy" id="381761"/>
    <lineage>
        <taxon>Eukaryota</taxon>
        <taxon>Viridiplantae</taxon>
        <taxon>Chlorophyta</taxon>
        <taxon>core chlorophytes</taxon>
        <taxon>Trebouxiophyceae</taxon>
        <taxon>Trebouxiophyceae incertae sedis</taxon>
        <taxon>Elliptochloris clade</taxon>
        <taxon>Elliptochloris</taxon>
    </lineage>
</organism>
<dbReference type="GO" id="GO:0006281">
    <property type="term" value="P:DNA repair"/>
    <property type="evidence" value="ECO:0007669"/>
    <property type="project" value="UniProtKB-UniRule"/>
</dbReference>
<dbReference type="Proteomes" id="UP001445335">
    <property type="component" value="Unassembled WGS sequence"/>
</dbReference>
<keyword evidence="4" id="KW-1185">Reference proteome</keyword>
<keyword evidence="1" id="KW-0539">Nucleus</keyword>
<sequence length="869" mass="88323">MASLPDEATAFLLAEETDERCSMAVCTAVRKGSTSIMGLVKGLAEPLTSTEDVPRSHAVLLLAEVVSQCAEALVTPGEVHTLAAFFTARLADWPCVRGALKGCGALAARRGAPALAPDDAVAIAAAFLASVHMRSLAVAERQLSFGLLLALAQGHAEALAAARIDILDGAAAALDGERDPRCLLTAFAAIAALAEAFARAGAAGAEALEGRAEELVDVLACYFPITYAPPTTPGPGVITREQLVGGVAAALAGAPAFAPYALPLILEKLGSSLRHAKLDAMAAAAECARRYGTAALAPHLPPLWAALRNELLPPPAAGPAAAPDEARRAEELAGAAAACLTECVRAAAAAGDAQLVTAVLADELLSELLGHLAPGGAGGEMPRSAQRVVARARVLASVAAGSMEAAQRVCGRVLPAALTAAAPAAAAADPDAARLALSALLPIPILPRRAGRHLLKWPPPAEAAGVAAAALLAKWDSADVDAAVGQALDGALLPRLRLPHSPARLPSALACLGAVAGALAMRAHPRTQDAVLPALAVLEAAAPTAAADAEGHAASLNPAEAAGLVGKRQGLVKATSKSNPNPIPSSASSEVVRAAAGVYEALVSPRCLAGGAVAHAAPRVLWQQRAFAGALQPLLLRLQAGWCLAADGAAVDALLATLGEALQDAGGRALLEEHAGALLGALGRLAVGAPAAATRATALECLLASLALPWAALHPHRAAVLRALAAAADDRKRTPPHIFPFCIVYTPIPLVSWFLPCVGHVGICTSAGLIYDFAGPYFVNSSGHLAFGNPTRYWQADAASRPDAASWDLAVDKAAREFSQLPYNAIFNNCHDFASKALNNAGLCGRWHTARVAALVFLQGRHVGAVTGW</sequence>
<evidence type="ECO:0000313" key="4">
    <source>
        <dbReference type="Proteomes" id="UP001445335"/>
    </source>
</evidence>
<accession>A0AAW1S5W8</accession>
<gene>
    <name evidence="3" type="ORF">WJX81_002722</name>
</gene>
<feature type="domain" description="MMS19 N-terminal" evidence="2">
    <location>
        <begin position="40"/>
        <end position="312"/>
    </location>
</feature>
<dbReference type="InterPro" id="IPR008496">
    <property type="entry name" value="TMEM222/RTE1"/>
</dbReference>
<dbReference type="AlphaFoldDB" id="A0AAW1S5W8"/>
<dbReference type="InterPro" id="IPR039920">
    <property type="entry name" value="MMS19"/>
</dbReference>
<proteinExistence type="inferred from homology"/>
<evidence type="ECO:0000256" key="1">
    <source>
        <dbReference type="RuleBase" id="RU367072"/>
    </source>
</evidence>
<dbReference type="InterPro" id="IPR029240">
    <property type="entry name" value="MMS19_N"/>
</dbReference>
<dbReference type="PANTHER" id="PTHR12891:SF0">
    <property type="entry name" value="MMS19 NUCLEOTIDE EXCISION REPAIR PROTEIN HOMOLOG"/>
    <property type="match status" value="1"/>
</dbReference>
<dbReference type="InterPro" id="IPR016024">
    <property type="entry name" value="ARM-type_fold"/>
</dbReference>
<comment type="caution">
    <text evidence="3">The sequence shown here is derived from an EMBL/GenBank/DDBJ whole genome shotgun (WGS) entry which is preliminary data.</text>
</comment>
<keyword evidence="1" id="KW-0234">DNA repair</keyword>
<dbReference type="PANTHER" id="PTHR12891">
    <property type="entry name" value="DNA REPAIR/TRANSCRIPTION PROTEIN MET18/MMS19"/>
    <property type="match status" value="1"/>
</dbReference>
<dbReference type="Pfam" id="PF14500">
    <property type="entry name" value="MMS19_N"/>
    <property type="match status" value="1"/>
</dbReference>
<comment type="function">
    <text evidence="1">Key component of the cytosolic iron-sulfur protein assembly (CIA) complex, a multiprotein complex that mediates the incorporation of iron-sulfur cluster into apoproteins specifically involved in DNA metabolism and genomic integrity. In the CIA complex, MMS19 acts as an adapter between early-acting CIA components and a subset of cellular target iron-sulfur proteins.</text>
</comment>
<dbReference type="GO" id="GO:0097361">
    <property type="term" value="C:cytosolic [4Fe-4S] assembly targeting complex"/>
    <property type="evidence" value="ECO:0007669"/>
    <property type="project" value="UniProtKB-UniRule"/>
</dbReference>
<comment type="subcellular location">
    <subcellularLocation>
        <location evidence="1">Nucleus</location>
    </subcellularLocation>
</comment>
<evidence type="ECO:0000259" key="2">
    <source>
        <dbReference type="Pfam" id="PF14500"/>
    </source>
</evidence>
<dbReference type="SUPFAM" id="SSF48371">
    <property type="entry name" value="ARM repeat"/>
    <property type="match status" value="1"/>
</dbReference>
<name>A0AAW1S5W8_9CHLO</name>
<evidence type="ECO:0000313" key="3">
    <source>
        <dbReference type="EMBL" id="KAK9841785.1"/>
    </source>
</evidence>
<keyword evidence="1" id="KW-0227">DNA damage</keyword>